<comment type="similarity">
    <text evidence="1">Belongs to the 5-formyltetrahydrofolate cyclo-ligase family.</text>
</comment>
<dbReference type="Gene3D" id="3.40.50.10420">
    <property type="entry name" value="NagB/RpiA/CoA transferase-like"/>
    <property type="match status" value="1"/>
</dbReference>
<dbReference type="InterPro" id="IPR002698">
    <property type="entry name" value="FTHF_cligase"/>
</dbReference>
<evidence type="ECO:0000256" key="1">
    <source>
        <dbReference type="ARBA" id="ARBA00010638"/>
    </source>
</evidence>
<evidence type="ECO:0000313" key="5">
    <source>
        <dbReference type="EMBL" id="CAB4673272.1"/>
    </source>
</evidence>
<dbReference type="InterPro" id="IPR037171">
    <property type="entry name" value="NagB/RpiA_transferase-like"/>
</dbReference>
<accession>A0A6J6MHB6</accession>
<dbReference type="SUPFAM" id="SSF100950">
    <property type="entry name" value="NagB/RpiA/CoA transferase-like"/>
    <property type="match status" value="1"/>
</dbReference>
<evidence type="ECO:0000313" key="8">
    <source>
        <dbReference type="EMBL" id="CAB4971450.1"/>
    </source>
</evidence>
<dbReference type="EMBL" id="CAEZWY010000068">
    <property type="protein sequence ID" value="CAB4673272.1"/>
    <property type="molecule type" value="Genomic_DNA"/>
</dbReference>
<keyword evidence="2" id="KW-0547">Nucleotide-binding</keyword>
<keyword evidence="3" id="KW-0067">ATP-binding</keyword>
<dbReference type="NCBIfam" id="TIGR02727">
    <property type="entry name" value="MTHFS_bact"/>
    <property type="match status" value="1"/>
</dbReference>
<gene>
    <name evidence="4" type="ORF">UFOPK1791_00726</name>
    <name evidence="5" type="ORF">UFOPK2312_00691</name>
    <name evidence="6" type="ORF">UFOPK2802_00407</name>
    <name evidence="7" type="ORF">UFOPK3083_00229</name>
    <name evidence="8" type="ORF">UFOPK3948_00141</name>
</gene>
<dbReference type="Pfam" id="PF01812">
    <property type="entry name" value="5-FTHF_cyc-lig"/>
    <property type="match status" value="1"/>
</dbReference>
<protein>
    <submittedName>
        <fullName evidence="5">Unannotated protein</fullName>
    </submittedName>
</protein>
<dbReference type="EMBL" id="CAEZYX010000025">
    <property type="protein sequence ID" value="CAB4738771.1"/>
    <property type="molecule type" value="Genomic_DNA"/>
</dbReference>
<evidence type="ECO:0000256" key="3">
    <source>
        <dbReference type="ARBA" id="ARBA00022840"/>
    </source>
</evidence>
<dbReference type="PANTHER" id="PTHR23407">
    <property type="entry name" value="ATPASE INHIBITOR/5-FORMYLTETRAHYDROFOLATE CYCLO-LIGASE"/>
    <property type="match status" value="1"/>
</dbReference>
<proteinExistence type="inferred from homology"/>
<dbReference type="GO" id="GO:0030272">
    <property type="term" value="F:5-formyltetrahydrofolate cyclo-ligase activity"/>
    <property type="evidence" value="ECO:0007669"/>
    <property type="project" value="TreeGrafter"/>
</dbReference>
<reference evidence="5" key="1">
    <citation type="submission" date="2020-05" db="EMBL/GenBank/DDBJ databases">
        <authorList>
            <person name="Chiriac C."/>
            <person name="Salcher M."/>
            <person name="Ghai R."/>
            <person name="Kavagutti S V."/>
        </authorList>
    </citation>
    <scope>NUCLEOTIDE SEQUENCE</scope>
</reference>
<evidence type="ECO:0000313" key="4">
    <source>
        <dbReference type="EMBL" id="CAB4594059.1"/>
    </source>
</evidence>
<dbReference type="GO" id="GO:0005524">
    <property type="term" value="F:ATP binding"/>
    <property type="evidence" value="ECO:0007669"/>
    <property type="project" value="UniProtKB-KW"/>
</dbReference>
<organism evidence="5">
    <name type="scientific">freshwater metagenome</name>
    <dbReference type="NCBI Taxonomy" id="449393"/>
    <lineage>
        <taxon>unclassified sequences</taxon>
        <taxon>metagenomes</taxon>
        <taxon>ecological metagenomes</taxon>
    </lineage>
</organism>
<dbReference type="PIRSF" id="PIRSF006806">
    <property type="entry name" value="FTHF_cligase"/>
    <property type="match status" value="1"/>
</dbReference>
<dbReference type="GO" id="GO:0009396">
    <property type="term" value="P:folic acid-containing compound biosynthetic process"/>
    <property type="evidence" value="ECO:0007669"/>
    <property type="project" value="TreeGrafter"/>
</dbReference>
<dbReference type="EMBL" id="CAFBOI010000007">
    <property type="protein sequence ID" value="CAB4971450.1"/>
    <property type="molecule type" value="Genomic_DNA"/>
</dbReference>
<evidence type="ECO:0000256" key="2">
    <source>
        <dbReference type="ARBA" id="ARBA00022741"/>
    </source>
</evidence>
<dbReference type="EMBL" id="CAFAAT010000011">
    <property type="protein sequence ID" value="CAB4799045.1"/>
    <property type="molecule type" value="Genomic_DNA"/>
</dbReference>
<evidence type="ECO:0000313" key="7">
    <source>
        <dbReference type="EMBL" id="CAB4799045.1"/>
    </source>
</evidence>
<dbReference type="GO" id="GO:0035999">
    <property type="term" value="P:tetrahydrofolate interconversion"/>
    <property type="evidence" value="ECO:0007669"/>
    <property type="project" value="TreeGrafter"/>
</dbReference>
<dbReference type="PANTHER" id="PTHR23407:SF1">
    <property type="entry name" value="5-FORMYLTETRAHYDROFOLATE CYCLO-LIGASE"/>
    <property type="match status" value="1"/>
</dbReference>
<dbReference type="AlphaFoldDB" id="A0A6J6MHB6"/>
<name>A0A6J6MHB6_9ZZZZ</name>
<dbReference type="InterPro" id="IPR024185">
    <property type="entry name" value="FTHF_cligase-like_sf"/>
</dbReference>
<dbReference type="EMBL" id="CAEZUF010000063">
    <property type="protein sequence ID" value="CAB4594059.1"/>
    <property type="molecule type" value="Genomic_DNA"/>
</dbReference>
<sequence>MELPTISAKKKALRQSFRVDRKFLVQPVTWNHLLDSMEFKSANMIASYISYGDEPDTKSLNIEILKCGKTLLLPRMRSDNFLDWVIWKGEAEKIEANKNIMEPIGDAISTERIANIDYVIVPALHVDRTGNRLGQGGGYYDRALSLINGFKIALVYQSELTSVELPNELHDQKINAAATPEIIVRFSKKN</sequence>
<evidence type="ECO:0000313" key="6">
    <source>
        <dbReference type="EMBL" id="CAB4738771.1"/>
    </source>
</evidence>